<accession>A0ABU5GZ98</accession>
<evidence type="ECO:0000313" key="3">
    <source>
        <dbReference type="EMBL" id="MDY7226517.1"/>
    </source>
</evidence>
<evidence type="ECO:0000256" key="2">
    <source>
        <dbReference type="SAM" id="Phobius"/>
    </source>
</evidence>
<protein>
    <submittedName>
        <fullName evidence="3">Uncharacterized protein</fullName>
    </submittedName>
</protein>
<dbReference type="EMBL" id="JAXIVS010000003">
    <property type="protein sequence ID" value="MDY7226517.1"/>
    <property type="molecule type" value="Genomic_DNA"/>
</dbReference>
<keyword evidence="2" id="KW-0812">Transmembrane</keyword>
<feature type="transmembrane region" description="Helical" evidence="2">
    <location>
        <begin position="66"/>
        <end position="87"/>
    </location>
</feature>
<organism evidence="3 4">
    <name type="scientific">Hyalangium rubrum</name>
    <dbReference type="NCBI Taxonomy" id="3103134"/>
    <lineage>
        <taxon>Bacteria</taxon>
        <taxon>Pseudomonadati</taxon>
        <taxon>Myxococcota</taxon>
        <taxon>Myxococcia</taxon>
        <taxon>Myxococcales</taxon>
        <taxon>Cystobacterineae</taxon>
        <taxon>Archangiaceae</taxon>
        <taxon>Hyalangium</taxon>
    </lineage>
</organism>
<dbReference type="RefSeq" id="WP_321545248.1">
    <property type="nucleotide sequence ID" value="NZ_JAXIVS010000003.1"/>
</dbReference>
<evidence type="ECO:0000256" key="1">
    <source>
        <dbReference type="SAM" id="MobiDB-lite"/>
    </source>
</evidence>
<feature type="transmembrane region" description="Helical" evidence="2">
    <location>
        <begin position="118"/>
        <end position="138"/>
    </location>
</feature>
<reference evidence="3 4" key="1">
    <citation type="submission" date="2023-12" db="EMBL/GenBank/DDBJ databases">
        <title>the genome sequence of Hyalangium sp. s54d21.</title>
        <authorList>
            <person name="Zhang X."/>
        </authorList>
    </citation>
    <scope>NUCLEOTIDE SEQUENCE [LARGE SCALE GENOMIC DNA]</scope>
    <source>
        <strain evidence="4">s54d21</strain>
    </source>
</reference>
<evidence type="ECO:0000313" key="4">
    <source>
        <dbReference type="Proteomes" id="UP001291309"/>
    </source>
</evidence>
<dbReference type="Proteomes" id="UP001291309">
    <property type="component" value="Unassembled WGS sequence"/>
</dbReference>
<feature type="region of interest" description="Disordered" evidence="1">
    <location>
        <begin position="1"/>
        <end position="21"/>
    </location>
</feature>
<gene>
    <name evidence="3" type="ORF">SYV04_08975</name>
</gene>
<proteinExistence type="predicted"/>
<keyword evidence="2" id="KW-1133">Transmembrane helix</keyword>
<keyword evidence="4" id="KW-1185">Reference proteome</keyword>
<keyword evidence="2" id="KW-0472">Membrane</keyword>
<sequence>MDRSRPDAAPSSAPPSVLSTGKGKAGLALIVLIGLAQLGLLLYLASPQELPSLGGFQSERDEPVSPLWGVLGICGATFLPATLMVLGKRSLRQLGLGWLIVVSVLWLALGLLTLEAGFAPVSVLFGGLTLASALLMGLEKTKGTGL</sequence>
<feature type="compositionally biased region" description="Low complexity" evidence="1">
    <location>
        <begin position="7"/>
        <end position="16"/>
    </location>
</feature>
<feature type="transmembrane region" description="Helical" evidence="2">
    <location>
        <begin position="94"/>
        <end position="112"/>
    </location>
</feature>
<comment type="caution">
    <text evidence="3">The sequence shown here is derived from an EMBL/GenBank/DDBJ whole genome shotgun (WGS) entry which is preliminary data.</text>
</comment>
<feature type="transmembrane region" description="Helical" evidence="2">
    <location>
        <begin position="25"/>
        <end position="46"/>
    </location>
</feature>
<name>A0ABU5GZ98_9BACT</name>